<dbReference type="InterPro" id="IPR023351">
    <property type="entry name" value="YppE-like_sf"/>
</dbReference>
<dbReference type="Gene3D" id="1.20.120.440">
    <property type="entry name" value="YppE-like"/>
    <property type="match status" value="1"/>
</dbReference>
<evidence type="ECO:0000313" key="1">
    <source>
        <dbReference type="EMBL" id="MEN0643492.1"/>
    </source>
</evidence>
<name>A0ABU9VHV6_9BACI</name>
<sequence>MDDHTLKHLTELNQRLLEMNQFAEALYLNEVRTESYSVDFFGMVKPFADEVTEKTEQWLPLAIKRVQEKQPKDLHENQLTQTVDNFEVVAIKSFYPETSRKKQIETFKAVEYVLKQVQELL</sequence>
<accession>A0ABU9VHV6</accession>
<comment type="caution">
    <text evidence="1">The sequence shown here is derived from an EMBL/GenBank/DDBJ whole genome shotgun (WGS) entry which is preliminary data.</text>
</comment>
<dbReference type="SUPFAM" id="SSF140415">
    <property type="entry name" value="YppE-like"/>
    <property type="match status" value="1"/>
</dbReference>
<protein>
    <submittedName>
        <fullName evidence="1">YppE family protein</fullName>
    </submittedName>
</protein>
<dbReference type="EMBL" id="JBCITK010000001">
    <property type="protein sequence ID" value="MEN0643492.1"/>
    <property type="molecule type" value="Genomic_DNA"/>
</dbReference>
<evidence type="ECO:0000313" key="2">
    <source>
        <dbReference type="Proteomes" id="UP001418796"/>
    </source>
</evidence>
<dbReference type="InterPro" id="IPR014913">
    <property type="entry name" value="YppE-like"/>
</dbReference>
<reference evidence="1 2" key="1">
    <citation type="submission" date="2024-03" db="EMBL/GenBank/DDBJ databases">
        <title>Bacilli Hybrid Assemblies.</title>
        <authorList>
            <person name="Kovac J."/>
        </authorList>
    </citation>
    <scope>NUCLEOTIDE SEQUENCE [LARGE SCALE GENOMIC DNA]</scope>
    <source>
        <strain evidence="1 2">FSL R7-0666</strain>
    </source>
</reference>
<gene>
    <name evidence="1" type="ORF">MKY91_10075</name>
</gene>
<dbReference type="RefSeq" id="WP_343130402.1">
    <property type="nucleotide sequence ID" value="NZ_JBCITK010000001.1"/>
</dbReference>
<proteinExistence type="predicted"/>
<dbReference type="Proteomes" id="UP001418796">
    <property type="component" value="Unassembled WGS sequence"/>
</dbReference>
<organism evidence="1 2">
    <name type="scientific">Alkalicoccobacillus gibsonii</name>
    <dbReference type="NCBI Taxonomy" id="79881"/>
    <lineage>
        <taxon>Bacteria</taxon>
        <taxon>Bacillati</taxon>
        <taxon>Bacillota</taxon>
        <taxon>Bacilli</taxon>
        <taxon>Bacillales</taxon>
        <taxon>Bacillaceae</taxon>
        <taxon>Alkalicoccobacillus</taxon>
    </lineage>
</organism>
<dbReference type="Pfam" id="PF08807">
    <property type="entry name" value="DUF1798"/>
    <property type="match status" value="1"/>
</dbReference>
<keyword evidence="2" id="KW-1185">Reference proteome</keyword>